<evidence type="ECO:0000256" key="2">
    <source>
        <dbReference type="ARBA" id="ARBA00022679"/>
    </source>
</evidence>
<feature type="binding site" evidence="4">
    <location>
        <begin position="123"/>
        <end position="124"/>
    </location>
    <ligand>
        <name>acetyl-CoA</name>
        <dbReference type="ChEBI" id="CHEBI:57288"/>
    </ligand>
</feature>
<dbReference type="InterPro" id="IPR022902">
    <property type="entry name" value="NAcTrfase_Eis"/>
</dbReference>
<dbReference type="InterPro" id="IPR025559">
    <property type="entry name" value="Eis_dom"/>
</dbReference>
<dbReference type="Pfam" id="PF13527">
    <property type="entry name" value="Acetyltransf_9"/>
    <property type="match status" value="1"/>
</dbReference>
<dbReference type="InterPro" id="IPR041380">
    <property type="entry name" value="Acetyltransf_17"/>
</dbReference>
<accession>A0A367FLB3</accession>
<evidence type="ECO:0000256" key="1">
    <source>
        <dbReference type="ARBA" id="ARBA00009213"/>
    </source>
</evidence>
<gene>
    <name evidence="6" type="ORF">DQ384_10650</name>
</gene>
<comment type="similarity">
    <text evidence="1 4">Belongs to the acetyltransferase Eis family.</text>
</comment>
<comment type="caution">
    <text evidence="6">The sequence shown here is derived from an EMBL/GenBank/DDBJ whole genome shotgun (WGS) entry which is preliminary data.</text>
</comment>
<dbReference type="InterPro" id="IPR016181">
    <property type="entry name" value="Acyl_CoA_acyltransferase"/>
</dbReference>
<comment type="caution">
    <text evidence="4">Lacks conserved residue(s) required for the propagation of feature annotation.</text>
</comment>
<evidence type="ECO:0000256" key="3">
    <source>
        <dbReference type="ARBA" id="ARBA00023315"/>
    </source>
</evidence>
<keyword evidence="7" id="KW-1185">Reference proteome</keyword>
<name>A0A367FLB3_9ACTN</name>
<feature type="binding site" evidence="4">
    <location>
        <begin position="95"/>
        <end position="100"/>
    </location>
    <ligand>
        <name>acetyl-CoA</name>
        <dbReference type="ChEBI" id="CHEBI:57288"/>
    </ligand>
</feature>
<dbReference type="Proteomes" id="UP000253094">
    <property type="component" value="Unassembled WGS sequence"/>
</dbReference>
<feature type="active site" description="Proton acceptor; via carboxylate" evidence="4">
    <location>
        <position position="412"/>
    </location>
</feature>
<comment type="subunit">
    <text evidence="4">Homohexamer; trimer of dimers.</text>
</comment>
<keyword evidence="2 4" id="KW-0808">Transferase</keyword>
<sequence>MAVAVQNDEVTIEVPTHEDWEDIYAMFSGGINIDGDPQSLEAERPLFEPSRSLIVRAGGRVVGTLGANTRQIAVPGAVVPAAHGCRGAVSATMRRQGILTRLMRRHFEDARALGEPITLCWASEGRIYHRFGYGLSVRRLGLNVNAREVTVPKGEEPGRIVEGTVADLRDALVKVYDQVYADRPGWSERTAAHWDYRLADTMAMRQGASALRVAVHEGDDGIDGYALWRVRSNWTANGPISDVVVIEQVSTTPEAYRALWRFLLSVDLTRSASTWAVSVDEPLFYWVGEPRQLDAHLCDALWIRVVDVPKALAARRYATPIDVVIEVTDDFMPENSGTWRLTGSPEAATCTPTSEQPELWFDVRALGAAYMGGTSLSALVEVGLVKEVRHGALAAASTAFRWHKSPYAFELF</sequence>
<dbReference type="SUPFAM" id="SSF55718">
    <property type="entry name" value="SCP-like"/>
    <property type="match status" value="1"/>
</dbReference>
<dbReference type="Gene3D" id="3.30.1050.10">
    <property type="entry name" value="SCP2 sterol-binding domain"/>
    <property type="match status" value="1"/>
</dbReference>
<dbReference type="NCBIfam" id="NF002367">
    <property type="entry name" value="PRK01346.1-4"/>
    <property type="match status" value="1"/>
</dbReference>
<organism evidence="6 7">
    <name type="scientific">Sphaerisporangium album</name>
    <dbReference type="NCBI Taxonomy" id="509200"/>
    <lineage>
        <taxon>Bacteria</taxon>
        <taxon>Bacillati</taxon>
        <taxon>Actinomycetota</taxon>
        <taxon>Actinomycetes</taxon>
        <taxon>Streptosporangiales</taxon>
        <taxon>Streptosporangiaceae</taxon>
        <taxon>Sphaerisporangium</taxon>
    </lineage>
</organism>
<feature type="domain" description="N-acetyltransferase" evidence="5">
    <location>
        <begin position="10"/>
        <end position="154"/>
    </location>
</feature>
<dbReference type="PANTHER" id="PTHR37817">
    <property type="entry name" value="N-ACETYLTRANSFERASE EIS"/>
    <property type="match status" value="1"/>
</dbReference>
<proteinExistence type="inferred from homology"/>
<dbReference type="HAMAP" id="MF_01812">
    <property type="entry name" value="Eis"/>
    <property type="match status" value="1"/>
</dbReference>
<dbReference type="EMBL" id="QOIL01000005">
    <property type="protein sequence ID" value="RCG31193.1"/>
    <property type="molecule type" value="Genomic_DNA"/>
</dbReference>
<evidence type="ECO:0000259" key="5">
    <source>
        <dbReference type="PROSITE" id="PS51186"/>
    </source>
</evidence>
<dbReference type="GO" id="GO:0030649">
    <property type="term" value="P:aminoglycoside antibiotic catabolic process"/>
    <property type="evidence" value="ECO:0007669"/>
    <property type="project" value="TreeGrafter"/>
</dbReference>
<dbReference type="Pfam" id="PF13530">
    <property type="entry name" value="SCP2_2"/>
    <property type="match status" value="1"/>
</dbReference>
<dbReference type="SUPFAM" id="SSF55729">
    <property type="entry name" value="Acyl-CoA N-acyltransferases (Nat)"/>
    <property type="match status" value="1"/>
</dbReference>
<dbReference type="Pfam" id="PF17668">
    <property type="entry name" value="Acetyltransf_17"/>
    <property type="match status" value="1"/>
</dbReference>
<dbReference type="RefSeq" id="WP_114028572.1">
    <property type="nucleotide sequence ID" value="NZ_QOIL01000005.1"/>
</dbReference>
<dbReference type="PROSITE" id="PS51186">
    <property type="entry name" value="GNAT"/>
    <property type="match status" value="1"/>
</dbReference>
<evidence type="ECO:0000313" key="7">
    <source>
        <dbReference type="Proteomes" id="UP000253094"/>
    </source>
</evidence>
<dbReference type="Gene3D" id="3.40.630.30">
    <property type="match status" value="2"/>
</dbReference>
<protein>
    <submittedName>
        <fullName evidence="6">GNAT family N-acetyltransferase</fullName>
    </submittedName>
</protein>
<dbReference type="GO" id="GO:0034069">
    <property type="term" value="F:aminoglycoside N-acetyltransferase activity"/>
    <property type="evidence" value="ECO:0007669"/>
    <property type="project" value="TreeGrafter"/>
</dbReference>
<dbReference type="InterPro" id="IPR051554">
    <property type="entry name" value="Acetyltransferase_Eis"/>
</dbReference>
<reference evidence="6 7" key="1">
    <citation type="submission" date="2018-06" db="EMBL/GenBank/DDBJ databases">
        <title>Sphaerisporangium craniellae sp. nov., isolated from a marine sponge in the South China Sea.</title>
        <authorList>
            <person name="Li L."/>
        </authorList>
    </citation>
    <scope>NUCLEOTIDE SEQUENCE [LARGE SCALE GENOMIC DNA]</scope>
    <source>
        <strain evidence="6 7">CCTCC AA 208026</strain>
    </source>
</reference>
<evidence type="ECO:0000313" key="6">
    <source>
        <dbReference type="EMBL" id="RCG31193.1"/>
    </source>
</evidence>
<dbReference type="OrthoDB" id="8399956at2"/>
<dbReference type="AlphaFoldDB" id="A0A367FLB3"/>
<evidence type="ECO:0000256" key="4">
    <source>
        <dbReference type="HAMAP-Rule" id="MF_01812"/>
    </source>
</evidence>
<feature type="active site" description="Proton donor" evidence="4">
    <location>
        <position position="128"/>
    </location>
</feature>
<keyword evidence="3 4" id="KW-0012">Acyltransferase</keyword>
<dbReference type="InterPro" id="IPR000182">
    <property type="entry name" value="GNAT_dom"/>
</dbReference>
<dbReference type="PANTHER" id="PTHR37817:SF1">
    <property type="entry name" value="N-ACETYLTRANSFERASE EIS"/>
    <property type="match status" value="1"/>
</dbReference>
<dbReference type="InterPro" id="IPR036527">
    <property type="entry name" value="SCP2_sterol-bd_dom_sf"/>
</dbReference>